<feature type="compositionally biased region" description="Polar residues" evidence="1">
    <location>
        <begin position="318"/>
        <end position="349"/>
    </location>
</feature>
<keyword evidence="3" id="KW-1185">Reference proteome</keyword>
<dbReference type="Pfam" id="PF16091">
    <property type="entry name" value="DUF4820"/>
    <property type="match status" value="1"/>
</dbReference>
<feature type="compositionally biased region" description="Low complexity" evidence="1">
    <location>
        <begin position="208"/>
        <end position="220"/>
    </location>
</feature>
<evidence type="ECO:0000313" key="2">
    <source>
        <dbReference type="EMBL" id="CAH2984606.1"/>
    </source>
</evidence>
<gene>
    <name evidence="2" type="ORF">CHILSU_LOCUS4549</name>
</gene>
<feature type="region of interest" description="Disordered" evidence="1">
    <location>
        <begin position="175"/>
        <end position="368"/>
    </location>
</feature>
<name>A0ABN8L3F5_CHISP</name>
<dbReference type="EMBL" id="OU963912">
    <property type="protein sequence ID" value="CAH2984606.1"/>
    <property type="molecule type" value="Genomic_DNA"/>
</dbReference>
<reference evidence="2" key="1">
    <citation type="submission" date="2021-12" db="EMBL/GenBank/DDBJ databases">
        <authorList>
            <person name="King R."/>
        </authorList>
    </citation>
    <scope>NUCLEOTIDE SEQUENCE</scope>
</reference>
<dbReference type="InterPro" id="IPR032150">
    <property type="entry name" value="DUF4820"/>
</dbReference>
<accession>A0ABN8L3F5</accession>
<feature type="compositionally biased region" description="Polar residues" evidence="1">
    <location>
        <begin position="302"/>
        <end position="311"/>
    </location>
</feature>
<proteinExistence type="predicted"/>
<protein>
    <submittedName>
        <fullName evidence="2">Uncharacterized protein</fullName>
    </submittedName>
</protein>
<organism evidence="2 3">
    <name type="scientific">Chilo suppressalis</name>
    <name type="common">Asiatic rice borer moth</name>
    <dbReference type="NCBI Taxonomy" id="168631"/>
    <lineage>
        <taxon>Eukaryota</taxon>
        <taxon>Metazoa</taxon>
        <taxon>Ecdysozoa</taxon>
        <taxon>Arthropoda</taxon>
        <taxon>Hexapoda</taxon>
        <taxon>Insecta</taxon>
        <taxon>Pterygota</taxon>
        <taxon>Neoptera</taxon>
        <taxon>Endopterygota</taxon>
        <taxon>Lepidoptera</taxon>
        <taxon>Glossata</taxon>
        <taxon>Ditrysia</taxon>
        <taxon>Pyraloidea</taxon>
        <taxon>Crambidae</taxon>
        <taxon>Crambinae</taxon>
        <taxon>Chilo</taxon>
    </lineage>
</organism>
<evidence type="ECO:0000256" key="1">
    <source>
        <dbReference type="SAM" id="MobiDB-lite"/>
    </source>
</evidence>
<dbReference type="Proteomes" id="UP001153292">
    <property type="component" value="Chromosome 19"/>
</dbReference>
<sequence>MELVSFAKEMLQSGAEHAASYRLGQTALRHLDRALWVVEKCARWAVPPPLDQEDRPQPELVRPLPWIFFLALLITLRVTRESISLINLVMGKPPLRSADVVMYIQSKRRYLRTLKYQGNRMMRARSSTGDSQHSTWYSRLKALLEPTMCFRSTHNYGNNNTTRLSNNDEVLLTKASTRSDQSDSTESDQDTIMHQDASTPRKSKMSDSDSSIASDQAESSTPEKIQLPAPENALEKEKGNDIKENERQDVPEKQIGNEISEKPVSNEIAEKQVNNDTGGDEQGSSDETKIVQPLVTKEDEALQSTVITPSRSPKEDTQTLLQSERGSLLQHSPNSQRRNANGQIPNYASNKKGLNIDRRGLDPSNMSM</sequence>
<feature type="compositionally biased region" description="Basic and acidic residues" evidence="1">
    <location>
        <begin position="233"/>
        <end position="252"/>
    </location>
</feature>
<evidence type="ECO:0000313" key="3">
    <source>
        <dbReference type="Proteomes" id="UP001153292"/>
    </source>
</evidence>